<evidence type="ECO:0000313" key="3">
    <source>
        <dbReference type="EMBL" id="CAL5063828.1"/>
    </source>
</evidence>
<feature type="region of interest" description="Disordered" evidence="1">
    <location>
        <begin position="37"/>
        <end position="60"/>
    </location>
</feature>
<feature type="region of interest" description="Disordered" evidence="1">
    <location>
        <begin position="177"/>
        <end position="220"/>
    </location>
</feature>
<dbReference type="Pfam" id="PF10354">
    <property type="entry name" value="BMT5-like"/>
    <property type="match status" value="1"/>
</dbReference>
<proteinExistence type="predicted"/>
<sequence length="640" mass="69880">MMPKWRRRPNAAPVATPPCGPGPTLARAAIFSRLATHVDDASEPSWSLDSSPQRFASSGGDARMAVGVGVAALEEGDSASAALVGGDGGEAPLVAAGKEPPPPPADGVSAVEEEGKGAEAPLEGGPAVITAEREGDAHKAEDKEDAEAADGVPAVEVEGKGAAAPSEGAPAVITVEGEEEEGHKAEGKEEAAEEEEEGHKAEDKKEAEEEEEDEVEKRVGHYSSGQHILIVGDGDFSFSLVLATAFGSGANLVATSLDTYEALKGKYSKAESNIMELKRLGATVLHGVDAKKMRFHTDLMKSRFDRIVFNFPHAGFKGKEDDMHMMNLHKQLLWGFFINARHLVRRYGEIHVTHKTGHPYDRWDLEHLAAGSSLAMVEKVAFWKEDYPGYNQKRGDSVRCDEPFDLGACCTFKFQIGDLKKLKKMNGKRAGSIPSLGGSNIHPGHWVTDQGPFHPLPPFEAWPWQHFPPPDKTGGMLMPPPPYIADQRPQPGFPPNSDDMVRAPYFHPHDSFIPMVSMPRPWLNALPDPGGIHQHDNFHPMVSMPGPWPNAFPPPGGIPLPPAGGVPPPPMGRIPWPDLHAPQEQHWYQQRTVPDQLRGDNYFPAGSFNHSAFFEHQHLDRESVQKLEWMRRMIAQYGRP</sequence>
<dbReference type="PANTHER" id="PTHR11538">
    <property type="entry name" value="PHENYLALANYL-TRNA SYNTHETASE"/>
    <property type="match status" value="1"/>
</dbReference>
<feature type="compositionally biased region" description="Basic and acidic residues" evidence="1">
    <location>
        <begin position="131"/>
        <end position="142"/>
    </location>
</feature>
<gene>
    <name evidence="3" type="ORF">URODEC1_LOCUS99107</name>
</gene>
<feature type="compositionally biased region" description="Polar residues" evidence="1">
    <location>
        <begin position="44"/>
        <end position="56"/>
    </location>
</feature>
<feature type="region of interest" description="Disordered" evidence="1">
    <location>
        <begin position="81"/>
        <end position="150"/>
    </location>
</feature>
<evidence type="ECO:0000259" key="2">
    <source>
        <dbReference type="Pfam" id="PF10354"/>
    </source>
</evidence>
<evidence type="ECO:0000256" key="1">
    <source>
        <dbReference type="SAM" id="MobiDB-lite"/>
    </source>
</evidence>
<evidence type="ECO:0000313" key="4">
    <source>
        <dbReference type="Proteomes" id="UP001497457"/>
    </source>
</evidence>
<keyword evidence="4" id="KW-1185">Reference proteome</keyword>
<reference evidence="4" key="1">
    <citation type="submission" date="2024-06" db="EMBL/GenBank/DDBJ databases">
        <authorList>
            <person name="Ryan C."/>
        </authorList>
    </citation>
    <scope>NUCLEOTIDE SEQUENCE [LARGE SCALE GENOMIC DNA]</scope>
</reference>
<accession>A0ABC9EVT8</accession>
<dbReference type="FunFam" id="3.40.50.150:FF:000440">
    <property type="entry name" value="Os09g0479300 protein"/>
    <property type="match status" value="1"/>
</dbReference>
<name>A0ABC9EVT8_9POAL</name>
<protein>
    <recommendedName>
        <fullName evidence="2">25S rRNA (uridine-N(3))-methyltransferase BMT5-like domain-containing protein</fullName>
    </recommendedName>
</protein>
<organism evidence="3 4">
    <name type="scientific">Urochloa decumbens</name>
    <dbReference type="NCBI Taxonomy" id="240449"/>
    <lineage>
        <taxon>Eukaryota</taxon>
        <taxon>Viridiplantae</taxon>
        <taxon>Streptophyta</taxon>
        <taxon>Embryophyta</taxon>
        <taxon>Tracheophyta</taxon>
        <taxon>Spermatophyta</taxon>
        <taxon>Magnoliopsida</taxon>
        <taxon>Liliopsida</taxon>
        <taxon>Poales</taxon>
        <taxon>Poaceae</taxon>
        <taxon>PACMAD clade</taxon>
        <taxon>Panicoideae</taxon>
        <taxon>Panicodae</taxon>
        <taxon>Paniceae</taxon>
        <taxon>Melinidinae</taxon>
        <taxon>Urochloa</taxon>
    </lineage>
</organism>
<dbReference type="InterPro" id="IPR019446">
    <property type="entry name" value="BMT5-like"/>
</dbReference>
<dbReference type="EMBL" id="OZ075115">
    <property type="protein sequence ID" value="CAL5063828.1"/>
    <property type="molecule type" value="Genomic_DNA"/>
</dbReference>
<feature type="compositionally biased region" description="Basic and acidic residues" evidence="1">
    <location>
        <begin position="181"/>
        <end position="190"/>
    </location>
</feature>
<feature type="region of interest" description="Disordered" evidence="1">
    <location>
        <begin position="1"/>
        <end position="22"/>
    </location>
</feature>
<dbReference type="AlphaFoldDB" id="A0ABC9EVT8"/>
<dbReference type="Proteomes" id="UP001497457">
    <property type="component" value="Chromosome 5rd"/>
</dbReference>
<reference evidence="3 4" key="2">
    <citation type="submission" date="2024-10" db="EMBL/GenBank/DDBJ databases">
        <authorList>
            <person name="Ryan C."/>
        </authorList>
    </citation>
    <scope>NUCLEOTIDE SEQUENCE [LARGE SCALE GENOMIC DNA]</scope>
</reference>
<feature type="compositionally biased region" description="Basic and acidic residues" evidence="1">
    <location>
        <begin position="197"/>
        <end position="207"/>
    </location>
</feature>
<feature type="domain" description="25S rRNA (uridine-N(3))-methyltransferase BMT5-like" evidence="2">
    <location>
        <begin position="229"/>
        <end position="394"/>
    </location>
</feature>
<dbReference type="PANTHER" id="PTHR11538:SF26">
    <property type="entry name" value="FERREDOXIN-FOLD ANTICODON-BINDING DOMAIN-CONTAINING PROTEIN 1"/>
    <property type="match status" value="1"/>
</dbReference>